<evidence type="ECO:0000313" key="9">
    <source>
        <dbReference type="Proteomes" id="UP000006469"/>
    </source>
</evidence>
<evidence type="ECO:0000313" key="6">
    <source>
        <dbReference type="EMBL" id="AHZ23474.1"/>
    </source>
</evidence>
<dbReference type="AlphaFoldDB" id="I3R790"/>
<dbReference type="Proteomes" id="UP000011603">
    <property type="component" value="Unassembled WGS sequence"/>
</dbReference>
<evidence type="ECO:0000259" key="3">
    <source>
        <dbReference type="PROSITE" id="PS50112"/>
    </source>
</evidence>
<gene>
    <name evidence="5" type="primary">boa</name>
    <name evidence="5" type="ordered locus">HFX_2415</name>
    <name evidence="6" type="ORF">BM92_12860</name>
    <name evidence="7" type="ORF">C439_13869</name>
    <name evidence="8" type="ORF">E6P09_14720</name>
</gene>
<dbReference type="HOGENOM" id="CLU_010057_0_0_2"/>
<keyword evidence="10" id="KW-1185">Reference proteome</keyword>
<keyword evidence="2" id="KW-0804">Transcription</keyword>
<proteinExistence type="predicted"/>
<evidence type="ECO:0000256" key="1">
    <source>
        <dbReference type="ARBA" id="ARBA00023015"/>
    </source>
</evidence>
<dbReference type="eggNOG" id="arCOG02367">
    <property type="taxonomic scope" value="Archaea"/>
</dbReference>
<dbReference type="SUPFAM" id="SSF55785">
    <property type="entry name" value="PYP-like sensor domain (PAS domain)"/>
    <property type="match status" value="3"/>
</dbReference>
<protein>
    <submittedName>
        <fullName evidence="5">Bacterio-opsin activator-like protein</fullName>
    </submittedName>
    <submittedName>
        <fullName evidence="8">PAS domain S-box protein</fullName>
    </submittedName>
    <submittedName>
        <fullName evidence="6">Transcriptional regulator</fullName>
    </submittedName>
</protein>
<dbReference type="Proteomes" id="UP000006469">
    <property type="component" value="Chromosome"/>
</dbReference>
<feature type="domain" description="PAC" evidence="4">
    <location>
        <begin position="311"/>
        <end position="363"/>
    </location>
</feature>
<evidence type="ECO:0000259" key="4">
    <source>
        <dbReference type="PROSITE" id="PS50113"/>
    </source>
</evidence>
<dbReference type="EMBL" id="CP001868">
    <property type="protein sequence ID" value="AFK20100.1"/>
    <property type="molecule type" value="Genomic_DNA"/>
</dbReference>
<reference evidence="6 11" key="4">
    <citation type="submission" date="2014-04" db="EMBL/GenBank/DDBJ databases">
        <title>Transcriptional profiles of Haloferax mediterranei on the basis of nitrogen availability.</title>
        <authorList>
            <person name="Bautista V."/>
        </authorList>
    </citation>
    <scope>NUCLEOTIDE SEQUENCE [LARGE SCALE GENOMIC DNA]</scope>
    <source>
        <strain evidence="6">ATCC 33500</strain>
        <strain evidence="11">ATCC 33500 / DSM 1411 / JCM 8866 / NBRC 14739 / NCIMB 2177 / R-4</strain>
    </source>
</reference>
<dbReference type="NCBIfam" id="TIGR00229">
    <property type="entry name" value="sensory_box"/>
    <property type="match status" value="3"/>
</dbReference>
<dbReference type="Pfam" id="PF08448">
    <property type="entry name" value="PAS_4"/>
    <property type="match status" value="1"/>
</dbReference>
<dbReference type="Pfam" id="PF13185">
    <property type="entry name" value="GAF_2"/>
    <property type="match status" value="1"/>
</dbReference>
<sequence length="766" mass="86425">MANTSGGLLTVDEDGVIVFANPALEHILGYQPDELVGQPLQTLVPDHLEQDPMQAFQRYLQTGERQKDWNDIGLTAKHNEGHEVPVSIRFQEHTHHGQRLFTGTLRDNTDREQRRNELERYEDIITHLPEGIYRTEACPDGNFVEGNAALREMLDVPSIDALRQKGPEDFYANPDEREVLEERLHEDEILSDHELKVQTATGETIWTSVTAIKREEHGEIYFDGVVEDITERKEREERFRAFREAVEQAGHSIYMTDPDGTIEYVNPAFESITGYSEEDACGETPRLFSSNEHDDDFYADLWETIKSGDVWQGEVTNQRKNGDQYVVNQTIAPVKDENGDIERFVAVNADITEQKERERTLERQRAALKCIKKMTENLRPLNRALSRVSTQAEIEQVVCEHLAMSDTYLFAWYGDYTPEREQVTPQEWAGVEAGYVDDFELATDESDVGHRLISQAVHTRDVQASRNVLSDPVYESWREDALARGYQSLAAVPVVFGDTVYGVTVVYSSRPNAFDEYEKGLLRELGERVGHAVHAAENERLLHTDTVTELEFQTTGAESVPVQVAEELDCRFEFETVVPTSENGFLCYAAVEDATPETVIEYLSNSPTVDHARAINATGTQGMIEYRVSESPMTKLLDYGATVTSKVVEDGEETIVAEVAPDSNTRKVISGVQAAYPDTTFVAKRSVDRPVQSINLTHDVLDDLLTDRQREVLELAYHAGFFESPRCSTGDELAAALGIASPTFYLHVRKATRKILEQIDEIGLFD</sequence>
<dbReference type="CDD" id="cd00130">
    <property type="entry name" value="PAS"/>
    <property type="match status" value="2"/>
</dbReference>
<dbReference type="InterPro" id="IPR000014">
    <property type="entry name" value="PAS"/>
</dbReference>
<dbReference type="Proteomes" id="UP000027075">
    <property type="component" value="Chromosome"/>
</dbReference>
<dbReference type="eggNOG" id="arCOG02276">
    <property type="taxonomic scope" value="Archaea"/>
</dbReference>
<organism evidence="5 9">
    <name type="scientific">Haloferax mediterranei (strain ATCC 33500 / DSM 1411 / JCM 8866 / NBRC 14739 / NCIMB 2177 / R-4)</name>
    <name type="common">Halobacterium mediterranei</name>
    <dbReference type="NCBI Taxonomy" id="523841"/>
    <lineage>
        <taxon>Archaea</taxon>
        <taxon>Methanobacteriati</taxon>
        <taxon>Methanobacteriota</taxon>
        <taxon>Stenosarchaea group</taxon>
        <taxon>Halobacteria</taxon>
        <taxon>Halobacteriales</taxon>
        <taxon>Haloferacaceae</taxon>
        <taxon>Haloferax</taxon>
    </lineage>
</organism>
<dbReference type="Gene3D" id="3.30.450.40">
    <property type="match status" value="1"/>
</dbReference>
<feature type="domain" description="PAC" evidence="4">
    <location>
        <begin position="191"/>
        <end position="241"/>
    </location>
</feature>
<dbReference type="InterPro" id="IPR031803">
    <property type="entry name" value="BAT_GAF/HTH-assoc"/>
</dbReference>
<dbReference type="SUPFAM" id="SSF55781">
    <property type="entry name" value="GAF domain-like"/>
    <property type="match status" value="1"/>
</dbReference>
<reference evidence="5 9" key="2">
    <citation type="journal article" date="2012" name="J. Bacteriol.">
        <title>Complete genome sequence of the metabolically versatile halophilic archaeon Haloferax mediterranei, a poly(3-hydroxybutyrate-co-3-hydroxyvalerate) producer.</title>
        <authorList>
            <person name="Han J."/>
            <person name="Zhang F."/>
            <person name="Hou J."/>
            <person name="Liu X."/>
            <person name="Li M."/>
            <person name="Liu H."/>
            <person name="Cai L."/>
            <person name="Zhang B."/>
            <person name="Chen Y."/>
            <person name="Zhou J."/>
            <person name="Hu S."/>
            <person name="Xiang H."/>
        </authorList>
    </citation>
    <scope>NUCLEOTIDE SEQUENCE [LARGE SCALE GENOMIC DNA]</scope>
    <source>
        <strain evidence="9">ATCC 33500 / DSM 1411 / JCM 8866 / NBRC 14739 / NCIMB 2177 / R-4</strain>
        <strain evidence="5">CGMCC 1.2087</strain>
    </source>
</reference>
<dbReference type="InterPro" id="IPR003018">
    <property type="entry name" value="GAF"/>
</dbReference>
<dbReference type="PANTHER" id="PTHR44757:SF2">
    <property type="entry name" value="BIOFILM ARCHITECTURE MAINTENANCE PROTEIN MBAA"/>
    <property type="match status" value="1"/>
</dbReference>
<dbReference type="InterPro" id="IPR029016">
    <property type="entry name" value="GAF-like_dom_sf"/>
</dbReference>
<dbReference type="EMBL" id="AOLO01000011">
    <property type="protein sequence ID" value="ELZ99646.1"/>
    <property type="molecule type" value="Genomic_DNA"/>
</dbReference>
<dbReference type="Pfam" id="PF15915">
    <property type="entry name" value="BAT"/>
    <property type="match status" value="1"/>
</dbReference>
<dbReference type="SMART" id="SM00086">
    <property type="entry name" value="PAC"/>
    <property type="match status" value="2"/>
</dbReference>
<dbReference type="GeneID" id="40157695"/>
<feature type="domain" description="PAS" evidence="3">
    <location>
        <begin position="238"/>
        <end position="284"/>
    </location>
</feature>
<evidence type="ECO:0000313" key="8">
    <source>
        <dbReference type="EMBL" id="QCQ76461.1"/>
    </source>
</evidence>
<evidence type="ECO:0000313" key="5">
    <source>
        <dbReference type="EMBL" id="AFK20100.1"/>
    </source>
</evidence>
<dbReference type="RefSeq" id="WP_004059823.1">
    <property type="nucleotide sequence ID" value="NC_017941.2"/>
</dbReference>
<name>I3R790_HALMT</name>
<dbReference type="PROSITE" id="PS50112">
    <property type="entry name" value="PAS"/>
    <property type="match status" value="2"/>
</dbReference>
<dbReference type="InterPro" id="IPR035965">
    <property type="entry name" value="PAS-like_dom_sf"/>
</dbReference>
<reference evidence="5" key="1">
    <citation type="journal article" date="2012" name="Appl. Environ. Microbiol.">
        <title>Identification of the haloarchaeal phasin (PhaP) that functions in polyhydroxyalkanoate accumulation and granule formation in Haloferax mediterranei.</title>
        <authorList>
            <person name="Cai S."/>
            <person name="Cai L."/>
            <person name="Liu H."/>
            <person name="Liu X."/>
            <person name="Han J."/>
            <person name="Zhou J."/>
            <person name="Xiang H."/>
        </authorList>
    </citation>
    <scope>NUCLEOTIDE SEQUENCE</scope>
    <source>
        <strain evidence="5">CGMCC 1.2087</strain>
    </source>
</reference>
<dbReference type="InterPro" id="IPR001610">
    <property type="entry name" value="PAC"/>
</dbReference>
<dbReference type="Gene3D" id="3.30.450.20">
    <property type="entry name" value="PAS domain"/>
    <property type="match status" value="3"/>
</dbReference>
<evidence type="ECO:0000313" key="7">
    <source>
        <dbReference type="EMBL" id="ELZ99646.1"/>
    </source>
</evidence>
<dbReference type="Proteomes" id="UP000299011">
    <property type="component" value="Chromosome"/>
</dbReference>
<dbReference type="SUPFAM" id="SSF88659">
    <property type="entry name" value="Sigma3 and sigma4 domains of RNA polymerase sigma factors"/>
    <property type="match status" value="1"/>
</dbReference>
<dbReference type="eggNOG" id="arCOG02348">
    <property type="taxonomic scope" value="Archaea"/>
</dbReference>
<dbReference type="SMART" id="SM00065">
    <property type="entry name" value="GAF"/>
    <property type="match status" value="1"/>
</dbReference>
<dbReference type="InterPro" id="IPR007050">
    <property type="entry name" value="HTH_bacterioopsin"/>
</dbReference>
<evidence type="ECO:0000313" key="12">
    <source>
        <dbReference type="Proteomes" id="UP000299011"/>
    </source>
</evidence>
<dbReference type="EMBL" id="CP039139">
    <property type="protein sequence ID" value="QCQ76461.1"/>
    <property type="molecule type" value="Genomic_DNA"/>
</dbReference>
<dbReference type="KEGG" id="hme:HFX_2415"/>
<accession>I3R790</accession>
<reference evidence="5" key="5">
    <citation type="submission" date="2014-05" db="EMBL/GenBank/DDBJ databases">
        <authorList>
            <person name="Wang L."/>
            <person name="Yang H."/>
            <person name="Xiang H."/>
        </authorList>
    </citation>
    <scope>NUCLEOTIDE SEQUENCE</scope>
    <source>
        <strain evidence="5">CGMCC 1.2087</strain>
    </source>
</reference>
<dbReference type="Pfam" id="PF04967">
    <property type="entry name" value="HTH_10"/>
    <property type="match status" value="1"/>
</dbReference>
<dbReference type="InterPro" id="IPR013324">
    <property type="entry name" value="RNA_pol_sigma_r3/r4-like"/>
</dbReference>
<reference evidence="7 10" key="3">
    <citation type="journal article" date="2014" name="PLoS Genet.">
        <title>Phylogenetically driven sequencing of extremely halophilic archaea reveals strategies for static and dynamic osmo-response.</title>
        <authorList>
            <person name="Becker E.A."/>
            <person name="Seitzer P.M."/>
            <person name="Tritt A."/>
            <person name="Larsen D."/>
            <person name="Krusor M."/>
            <person name="Yao A.I."/>
            <person name="Wu D."/>
            <person name="Madern D."/>
            <person name="Eisen J.A."/>
            <person name="Darling A.E."/>
            <person name="Facciotti M.T."/>
        </authorList>
    </citation>
    <scope>NUCLEOTIDE SEQUENCE [LARGE SCALE GENOMIC DNA]</scope>
    <source>
        <strain evidence="7">ATCC 33500</strain>
        <strain evidence="10">ATCC 33500 / DSM 1411 / JCM 8866 / NBRC 14739 / NCIMB 2177 / R-4</strain>
    </source>
</reference>
<dbReference type="PATRIC" id="fig|523841.21.peg.2800"/>
<feature type="domain" description="PAS" evidence="3">
    <location>
        <begin position="1"/>
        <end position="67"/>
    </location>
</feature>
<dbReference type="PROSITE" id="PS50113">
    <property type="entry name" value="PAC"/>
    <property type="match status" value="2"/>
</dbReference>
<dbReference type="PaxDb" id="523841-HFX_2415"/>
<dbReference type="PANTHER" id="PTHR44757">
    <property type="entry name" value="DIGUANYLATE CYCLASE DGCP"/>
    <property type="match status" value="1"/>
</dbReference>
<dbReference type="Pfam" id="PF13426">
    <property type="entry name" value="PAS_9"/>
    <property type="match status" value="2"/>
</dbReference>
<evidence type="ECO:0000256" key="2">
    <source>
        <dbReference type="ARBA" id="ARBA00023163"/>
    </source>
</evidence>
<dbReference type="EMBL" id="CP007551">
    <property type="protein sequence ID" value="AHZ23474.1"/>
    <property type="molecule type" value="Genomic_DNA"/>
</dbReference>
<evidence type="ECO:0000313" key="11">
    <source>
        <dbReference type="Proteomes" id="UP000027075"/>
    </source>
</evidence>
<dbReference type="InterPro" id="IPR052155">
    <property type="entry name" value="Biofilm_reg_signaling"/>
</dbReference>
<dbReference type="OrthoDB" id="234125at2157"/>
<evidence type="ECO:0000313" key="10">
    <source>
        <dbReference type="Proteomes" id="UP000011603"/>
    </source>
</evidence>
<dbReference type="SMART" id="SM00091">
    <property type="entry name" value="PAS"/>
    <property type="match status" value="3"/>
</dbReference>
<keyword evidence="1" id="KW-0805">Transcription regulation</keyword>
<dbReference type="InterPro" id="IPR000700">
    <property type="entry name" value="PAS-assoc_C"/>
</dbReference>
<reference evidence="8 12" key="6">
    <citation type="submission" date="2019-04" db="EMBL/GenBank/DDBJ databases">
        <title>Methylomes of two halophilic Archaea, Haloarcula marismortui and Haloferax mediterranei.</title>
        <authorList>
            <person name="DasSarma S."/>
            <person name="DasSarma P."/>
            <person name="DasSarma S."/>
            <person name="Fomenkov A."/>
            <person name="Vincze T."/>
            <person name="Anton B.P."/>
            <person name="Roberts R.J."/>
        </authorList>
    </citation>
    <scope>NUCLEOTIDE SEQUENCE [LARGE SCALE GENOMIC DNA]</scope>
    <source>
        <strain evidence="8">ATCC 33500</strain>
        <strain evidence="12">ATCC 33500 / DSM 1411 / JCM 8866 / NBRC 14739 / NCIMB 2177 / R-4</strain>
    </source>
</reference>
<dbReference type="InterPro" id="IPR013656">
    <property type="entry name" value="PAS_4"/>
</dbReference>